<comment type="caution">
    <text evidence="9">The sequence shown here is derived from an EMBL/GenBank/DDBJ whole genome shotgun (WGS) entry which is preliminary data.</text>
</comment>
<dbReference type="InterPro" id="IPR027304">
    <property type="entry name" value="Trigger_fact/SurA_dom_sf"/>
</dbReference>
<dbReference type="InterPro" id="IPR050245">
    <property type="entry name" value="PrsA_foldase"/>
</dbReference>
<evidence type="ECO:0000313" key="9">
    <source>
        <dbReference type="EMBL" id="MDG0814914.1"/>
    </source>
</evidence>
<keyword evidence="5 6" id="KW-0413">Isomerase</keyword>
<evidence type="ECO:0000256" key="3">
    <source>
        <dbReference type="ARBA" id="ARBA00022729"/>
    </source>
</evidence>
<keyword evidence="10" id="KW-1185">Reference proteome</keyword>
<accession>A0ABT6DEG5</accession>
<dbReference type="RefSeq" id="WP_277576396.1">
    <property type="nucleotide sequence ID" value="NZ_JANRMI010000001.1"/>
</dbReference>
<evidence type="ECO:0000256" key="4">
    <source>
        <dbReference type="ARBA" id="ARBA00023110"/>
    </source>
</evidence>
<dbReference type="Pfam" id="PF00639">
    <property type="entry name" value="Rotamase"/>
    <property type="match status" value="1"/>
</dbReference>
<proteinExistence type="predicted"/>
<evidence type="ECO:0000256" key="6">
    <source>
        <dbReference type="PROSITE-ProRule" id="PRU00278"/>
    </source>
</evidence>
<dbReference type="PANTHER" id="PTHR47245:SF1">
    <property type="entry name" value="FOLDASE PROTEIN PRSA"/>
    <property type="match status" value="1"/>
</dbReference>
<dbReference type="EC" id="5.2.1.8" evidence="2"/>
<evidence type="ECO:0000256" key="7">
    <source>
        <dbReference type="SAM" id="SignalP"/>
    </source>
</evidence>
<gene>
    <name evidence="9" type="ORF">NWE73_00975</name>
</gene>
<protein>
    <recommendedName>
        <fullName evidence="2">peptidylprolyl isomerase</fullName>
        <ecNumber evidence="2">5.2.1.8</ecNumber>
    </recommendedName>
</protein>
<dbReference type="Proteomes" id="UP001152321">
    <property type="component" value="Unassembled WGS sequence"/>
</dbReference>
<dbReference type="Gene3D" id="1.10.8.1040">
    <property type="match status" value="1"/>
</dbReference>
<dbReference type="InterPro" id="IPR000297">
    <property type="entry name" value="PPIase_PpiC"/>
</dbReference>
<feature type="signal peptide" evidence="7">
    <location>
        <begin position="1"/>
        <end position="17"/>
    </location>
</feature>
<feature type="domain" description="PpiC" evidence="8">
    <location>
        <begin position="120"/>
        <end position="223"/>
    </location>
</feature>
<dbReference type="Gene3D" id="3.10.50.40">
    <property type="match status" value="1"/>
</dbReference>
<dbReference type="PROSITE" id="PS50198">
    <property type="entry name" value="PPIC_PPIASE_2"/>
    <property type="match status" value="1"/>
</dbReference>
<name>A0ABT6DEG5_9BACT</name>
<comment type="catalytic activity">
    <reaction evidence="1">
        <text>[protein]-peptidylproline (omega=180) = [protein]-peptidylproline (omega=0)</text>
        <dbReference type="Rhea" id="RHEA:16237"/>
        <dbReference type="Rhea" id="RHEA-COMP:10747"/>
        <dbReference type="Rhea" id="RHEA-COMP:10748"/>
        <dbReference type="ChEBI" id="CHEBI:83833"/>
        <dbReference type="ChEBI" id="CHEBI:83834"/>
        <dbReference type="EC" id="5.2.1.8"/>
    </reaction>
</comment>
<keyword evidence="3 7" id="KW-0732">Signal</keyword>
<dbReference type="SUPFAM" id="SSF109998">
    <property type="entry name" value="Triger factor/SurA peptide-binding domain-like"/>
    <property type="match status" value="1"/>
</dbReference>
<keyword evidence="4 6" id="KW-0697">Rotamase</keyword>
<evidence type="ECO:0000256" key="2">
    <source>
        <dbReference type="ARBA" id="ARBA00013194"/>
    </source>
</evidence>
<organism evidence="9 10">
    <name type="scientific">Bdellovibrio svalbardensis</name>
    <dbReference type="NCBI Taxonomy" id="2972972"/>
    <lineage>
        <taxon>Bacteria</taxon>
        <taxon>Pseudomonadati</taxon>
        <taxon>Bdellovibrionota</taxon>
        <taxon>Bdellovibrionia</taxon>
        <taxon>Bdellovibrionales</taxon>
        <taxon>Pseudobdellovibrionaceae</taxon>
        <taxon>Bdellovibrio</taxon>
    </lineage>
</organism>
<dbReference type="SUPFAM" id="SSF54534">
    <property type="entry name" value="FKBP-like"/>
    <property type="match status" value="1"/>
</dbReference>
<dbReference type="EMBL" id="JANRMI010000001">
    <property type="protein sequence ID" value="MDG0814914.1"/>
    <property type="molecule type" value="Genomic_DNA"/>
</dbReference>
<dbReference type="GO" id="GO:0003755">
    <property type="term" value="F:peptidyl-prolyl cis-trans isomerase activity"/>
    <property type="evidence" value="ECO:0007669"/>
    <property type="project" value="UniProtKB-EC"/>
</dbReference>
<sequence>MKLVISILMLISATSFAQKSTEVVAQVGNKTITLEDFNKKYNEIRTQTINPPSKQLFLEDMIRYEVGVQEARKRGFEKDPIVQDQYNQVLYKALLEKELGQKVQKIQVSDKEMEAWYKNNPELRTSHILIEYKPGATPAQVAEAQKRATEIFEEVKKSKRPFEELVKLYSDDALSKQVGGDIGWQSRVTLVPNYYDAIQAMKVGEIKGLIETQFGFHIVKLTGRRSFENANKRQIRAAVFDEKRKMLFNEYFEKLKKTYSIKENKSALK</sequence>
<dbReference type="PANTHER" id="PTHR47245">
    <property type="entry name" value="PEPTIDYLPROLYL ISOMERASE"/>
    <property type="match status" value="1"/>
</dbReference>
<evidence type="ECO:0000256" key="5">
    <source>
        <dbReference type="ARBA" id="ARBA00023235"/>
    </source>
</evidence>
<evidence type="ECO:0000313" key="10">
    <source>
        <dbReference type="Proteomes" id="UP001152321"/>
    </source>
</evidence>
<reference evidence="9" key="1">
    <citation type="submission" date="2022-08" db="EMBL/GenBank/DDBJ databases">
        <title>Novel Bdellovibrio Species Isolated from Svalbard: Designation Bdellovibrio svalbardensis.</title>
        <authorList>
            <person name="Mitchell R.J."/>
            <person name="Choi S.Y."/>
        </authorList>
    </citation>
    <scope>NUCLEOTIDE SEQUENCE</scope>
    <source>
        <strain evidence="9">PAP01</strain>
    </source>
</reference>
<feature type="chain" id="PRO_5046272117" description="peptidylprolyl isomerase" evidence="7">
    <location>
        <begin position="18"/>
        <end position="269"/>
    </location>
</feature>
<dbReference type="InterPro" id="IPR046357">
    <property type="entry name" value="PPIase_dom_sf"/>
</dbReference>
<evidence type="ECO:0000256" key="1">
    <source>
        <dbReference type="ARBA" id="ARBA00000971"/>
    </source>
</evidence>
<evidence type="ECO:0000259" key="8">
    <source>
        <dbReference type="PROSITE" id="PS50198"/>
    </source>
</evidence>